<evidence type="ECO:0000256" key="6">
    <source>
        <dbReference type="ARBA" id="ARBA00022679"/>
    </source>
</evidence>
<evidence type="ECO:0000256" key="10">
    <source>
        <dbReference type="RuleBase" id="RU361207"/>
    </source>
</evidence>
<dbReference type="Pfam" id="PF21226">
    <property type="entry name" value="MalQ_N"/>
    <property type="match status" value="1"/>
</dbReference>
<evidence type="ECO:0000313" key="13">
    <source>
        <dbReference type="EMBL" id="MBS2961872.1"/>
    </source>
</evidence>
<evidence type="ECO:0000256" key="9">
    <source>
        <dbReference type="ARBA" id="ARBA00031501"/>
    </source>
</evidence>
<accession>A0A8J7WKN0</accession>
<dbReference type="InterPro" id="IPR017853">
    <property type="entry name" value="GH"/>
</dbReference>
<feature type="domain" description="MalQ N-terminal beta-sandwich" evidence="12">
    <location>
        <begin position="96"/>
        <end position="194"/>
    </location>
</feature>
<dbReference type="InterPro" id="IPR048458">
    <property type="entry name" value="MalQ_N"/>
</dbReference>
<organism evidence="13 14">
    <name type="scientific">Actinocrinis puniceicyclus</name>
    <dbReference type="NCBI Taxonomy" id="977794"/>
    <lineage>
        <taxon>Bacteria</taxon>
        <taxon>Bacillati</taxon>
        <taxon>Actinomycetota</taxon>
        <taxon>Actinomycetes</taxon>
        <taxon>Catenulisporales</taxon>
        <taxon>Actinospicaceae</taxon>
        <taxon>Actinocrinis</taxon>
    </lineage>
</organism>
<evidence type="ECO:0000259" key="12">
    <source>
        <dbReference type="Pfam" id="PF21226"/>
    </source>
</evidence>
<evidence type="ECO:0000256" key="5">
    <source>
        <dbReference type="ARBA" id="ARBA00022676"/>
    </source>
</evidence>
<gene>
    <name evidence="13" type="primary">malQ</name>
    <name evidence="13" type="ORF">KGA66_02350</name>
</gene>
<comment type="catalytic activity">
    <reaction evidence="1 10">
        <text>Transfers a segment of a (1-&gt;4)-alpha-D-glucan to a new position in an acceptor, which may be glucose or a (1-&gt;4)-alpha-D-glucan.</text>
        <dbReference type="EC" id="2.4.1.25"/>
    </reaction>
</comment>
<comment type="caution">
    <text evidence="13">The sequence shown here is derived from an EMBL/GenBank/DDBJ whole genome shotgun (WGS) entry which is preliminary data.</text>
</comment>
<dbReference type="GO" id="GO:0004134">
    <property type="term" value="F:4-alpha-glucanotransferase activity"/>
    <property type="evidence" value="ECO:0007669"/>
    <property type="project" value="UniProtKB-EC"/>
</dbReference>
<evidence type="ECO:0000256" key="11">
    <source>
        <dbReference type="SAM" id="MobiDB-lite"/>
    </source>
</evidence>
<dbReference type="GO" id="GO:0005975">
    <property type="term" value="P:carbohydrate metabolic process"/>
    <property type="evidence" value="ECO:0007669"/>
    <property type="project" value="InterPro"/>
</dbReference>
<dbReference type="Gene3D" id="3.20.20.80">
    <property type="entry name" value="Glycosidases"/>
    <property type="match status" value="1"/>
</dbReference>
<dbReference type="NCBIfam" id="TIGR00217">
    <property type="entry name" value="malQ"/>
    <property type="match status" value="1"/>
</dbReference>
<name>A0A8J7WKN0_9ACTN</name>
<evidence type="ECO:0000256" key="3">
    <source>
        <dbReference type="ARBA" id="ARBA00012560"/>
    </source>
</evidence>
<keyword evidence="5 10" id="KW-0328">Glycosyltransferase</keyword>
<dbReference type="AlphaFoldDB" id="A0A8J7WKN0"/>
<comment type="similarity">
    <text evidence="2 10">Belongs to the disproportionating enzyme family.</text>
</comment>
<proteinExistence type="inferred from homology"/>
<dbReference type="Proteomes" id="UP000677913">
    <property type="component" value="Unassembled WGS sequence"/>
</dbReference>
<evidence type="ECO:0000256" key="1">
    <source>
        <dbReference type="ARBA" id="ARBA00000439"/>
    </source>
</evidence>
<reference evidence="13" key="1">
    <citation type="submission" date="2021-04" db="EMBL/GenBank/DDBJ databases">
        <title>Genome based classification of Actinospica acidithermotolerans sp. nov., an actinobacterium isolated from an Indonesian hot spring.</title>
        <authorList>
            <person name="Kusuma A.B."/>
            <person name="Putra K.E."/>
            <person name="Nafisah S."/>
            <person name="Loh J."/>
            <person name="Nouioui I."/>
            <person name="Goodfellow M."/>
        </authorList>
    </citation>
    <scope>NUCLEOTIDE SEQUENCE</scope>
    <source>
        <strain evidence="13">DSM 45618</strain>
    </source>
</reference>
<feature type="compositionally biased region" description="Basic and acidic residues" evidence="11">
    <location>
        <begin position="7"/>
        <end position="23"/>
    </location>
</feature>
<dbReference type="PANTHER" id="PTHR32438">
    <property type="entry name" value="4-ALPHA-GLUCANOTRANSFERASE DPE1, CHLOROPLASTIC/AMYLOPLASTIC"/>
    <property type="match status" value="1"/>
</dbReference>
<dbReference type="EMBL" id="JAGSXH010000004">
    <property type="protein sequence ID" value="MBS2961872.1"/>
    <property type="molecule type" value="Genomic_DNA"/>
</dbReference>
<evidence type="ECO:0000256" key="7">
    <source>
        <dbReference type="ARBA" id="ARBA00023277"/>
    </source>
</evidence>
<keyword evidence="14" id="KW-1185">Reference proteome</keyword>
<dbReference type="EC" id="2.4.1.25" evidence="3 10"/>
<sequence>MNSVTRHGADQDVRDRRIDEREQSGTVGSPAVWPELIETARAYRIATDYHDWHGRRVEVPVETLIAVLAGFGVDASTPASCRDALRELTDRQFRALPPCVVVRQLPERAGHAAQATAVPRVTVHAPPGSPPVLWIALEDGGRRYDVALLSSTPTERRGLTAYTFALPIALPIGWHTLFARIGGEVKQTSLAVAPHRLTTPTRRRAWGYTLQLHSVRSRRSWGMGDLGDLAELAAIAGHDLGAGFLVVNPLHGSSGVPPVDPSPYLPATRRYPDPIHLRIESVPEYAYVPTEVREQIDQIGAELRKRDLSDDLIDRDDVWEGKALALRLLYSTPRTAGRSAAYRAYLAREGRALRLHATWLTLAQLYGGNSAAWPETLRRPDTDAVAQFAELQQAEIDFHCWLQWLLDEQLAAVRTACAHAGMPYGVFHDLAVGAQADGADTWADLDVYARGVTVGAPADEFNQLGQDWSSRPWRPDRLAETGYLPYRQMLAGVLRHADGVRMDHVMALFRLWWVPAGAKASQGTYVYYDHEELLAVLTLEAHRSGALVIGEDLGTVEPWVREALADRGIFGTNVLWFERDADGSPHPPGRWRENCLAAVTTHDLPPTAALLSGAHLQLRDRLGLLARPLHEEKEADRANVQAWIDLLRGCGLLRAGAGEQETIEALHRFLAWTPARLIGVYLPDAVGDVRPHNLPGTSGEVYPNWRLPLADSGGRPVLLDELAAHPRVRSLARVLRALA</sequence>
<evidence type="ECO:0000256" key="4">
    <source>
        <dbReference type="ARBA" id="ARBA00020295"/>
    </source>
</evidence>
<evidence type="ECO:0000256" key="8">
    <source>
        <dbReference type="ARBA" id="ARBA00031423"/>
    </source>
</evidence>
<protein>
    <recommendedName>
        <fullName evidence="4 10">4-alpha-glucanotransferase</fullName>
        <ecNumber evidence="3 10">2.4.1.25</ecNumber>
    </recommendedName>
    <alternativeName>
        <fullName evidence="8 10">Amylomaltase</fullName>
    </alternativeName>
    <alternativeName>
        <fullName evidence="9 10">Disproportionating enzyme</fullName>
    </alternativeName>
</protein>
<dbReference type="PANTHER" id="PTHR32438:SF5">
    <property type="entry name" value="4-ALPHA-GLUCANOTRANSFERASE DPE1, CHLOROPLASTIC_AMYLOPLASTIC"/>
    <property type="match status" value="1"/>
</dbReference>
<dbReference type="SUPFAM" id="SSF51445">
    <property type="entry name" value="(Trans)glycosidases"/>
    <property type="match status" value="1"/>
</dbReference>
<feature type="region of interest" description="Disordered" evidence="11">
    <location>
        <begin position="1"/>
        <end position="28"/>
    </location>
</feature>
<evidence type="ECO:0000313" key="14">
    <source>
        <dbReference type="Proteomes" id="UP000677913"/>
    </source>
</evidence>
<dbReference type="InterPro" id="IPR003385">
    <property type="entry name" value="Glyco_hydro_77"/>
</dbReference>
<evidence type="ECO:0000256" key="2">
    <source>
        <dbReference type="ARBA" id="ARBA00005684"/>
    </source>
</evidence>
<dbReference type="Pfam" id="PF02446">
    <property type="entry name" value="Glyco_hydro_77"/>
    <property type="match status" value="1"/>
</dbReference>
<keyword evidence="7 10" id="KW-0119">Carbohydrate metabolism</keyword>
<keyword evidence="6 10" id="KW-0808">Transferase</keyword>